<dbReference type="Pfam" id="PF00536">
    <property type="entry name" value="SAM_1"/>
    <property type="match status" value="1"/>
</dbReference>
<organism evidence="4 5">
    <name type="scientific">Thraustotheca clavata</name>
    <dbReference type="NCBI Taxonomy" id="74557"/>
    <lineage>
        <taxon>Eukaryota</taxon>
        <taxon>Sar</taxon>
        <taxon>Stramenopiles</taxon>
        <taxon>Oomycota</taxon>
        <taxon>Saprolegniomycetes</taxon>
        <taxon>Saprolegniales</taxon>
        <taxon>Achlyaceae</taxon>
        <taxon>Thraustotheca</taxon>
    </lineage>
</organism>
<dbReference type="OrthoDB" id="26525at2759"/>
<dbReference type="GO" id="GO:0005509">
    <property type="term" value="F:calcium ion binding"/>
    <property type="evidence" value="ECO:0007669"/>
    <property type="project" value="InterPro"/>
</dbReference>
<feature type="domain" description="EF-hand" evidence="3">
    <location>
        <begin position="2257"/>
        <end position="2292"/>
    </location>
</feature>
<dbReference type="EMBL" id="JNBS01002272">
    <property type="protein sequence ID" value="OQR93174.1"/>
    <property type="molecule type" value="Genomic_DNA"/>
</dbReference>
<comment type="caution">
    <text evidence="4">The sequence shown here is derived from an EMBL/GenBank/DDBJ whole genome shotgun (WGS) entry which is preliminary data.</text>
</comment>
<dbReference type="InterPro" id="IPR018247">
    <property type="entry name" value="EF_Hand_1_Ca_BS"/>
</dbReference>
<name>A0A1V9Z586_9STRA</name>
<protein>
    <submittedName>
        <fullName evidence="4">Uncharacterized protein</fullName>
    </submittedName>
</protein>
<keyword evidence="1" id="KW-0106">Calcium</keyword>
<evidence type="ECO:0000313" key="5">
    <source>
        <dbReference type="Proteomes" id="UP000243217"/>
    </source>
</evidence>
<reference evidence="4 5" key="1">
    <citation type="journal article" date="2014" name="Genome Biol. Evol.">
        <title>The secreted proteins of Achlya hypogyna and Thraustotheca clavata identify the ancestral oomycete secretome and reveal gene acquisitions by horizontal gene transfer.</title>
        <authorList>
            <person name="Misner I."/>
            <person name="Blouin N."/>
            <person name="Leonard G."/>
            <person name="Richards T.A."/>
            <person name="Lane C.E."/>
        </authorList>
    </citation>
    <scope>NUCLEOTIDE SEQUENCE [LARGE SCALE GENOMIC DNA]</scope>
    <source>
        <strain evidence="4 5">ATCC 34112</strain>
    </source>
</reference>
<dbReference type="PROSITE" id="PS50096">
    <property type="entry name" value="IQ"/>
    <property type="match status" value="1"/>
</dbReference>
<dbReference type="SMART" id="SM00054">
    <property type="entry name" value="EFh"/>
    <property type="match status" value="2"/>
</dbReference>
<dbReference type="Pfam" id="PF13499">
    <property type="entry name" value="EF-hand_7"/>
    <property type="match status" value="1"/>
</dbReference>
<dbReference type="PROSITE" id="PS50105">
    <property type="entry name" value="SAM_DOMAIN"/>
    <property type="match status" value="1"/>
</dbReference>
<feature type="domain" description="SAM" evidence="2">
    <location>
        <begin position="248"/>
        <end position="312"/>
    </location>
</feature>
<feature type="domain" description="EF-hand" evidence="3">
    <location>
        <begin position="2221"/>
        <end position="2256"/>
    </location>
</feature>
<dbReference type="InterPro" id="IPR001660">
    <property type="entry name" value="SAM"/>
</dbReference>
<dbReference type="CDD" id="cd00051">
    <property type="entry name" value="EFh"/>
    <property type="match status" value="1"/>
</dbReference>
<dbReference type="STRING" id="74557.A0A1V9Z586"/>
<evidence type="ECO:0000256" key="1">
    <source>
        <dbReference type="ARBA" id="ARBA00022837"/>
    </source>
</evidence>
<dbReference type="SUPFAM" id="SSF47473">
    <property type="entry name" value="EF-hand"/>
    <property type="match status" value="1"/>
</dbReference>
<accession>A0A1V9Z586</accession>
<dbReference type="InterPro" id="IPR013761">
    <property type="entry name" value="SAM/pointed_sf"/>
</dbReference>
<gene>
    <name evidence="4" type="ORF">THRCLA_08523</name>
</gene>
<dbReference type="InterPro" id="IPR011992">
    <property type="entry name" value="EF-hand-dom_pair"/>
</dbReference>
<dbReference type="Proteomes" id="UP000243217">
    <property type="component" value="Unassembled WGS sequence"/>
</dbReference>
<evidence type="ECO:0000313" key="4">
    <source>
        <dbReference type="EMBL" id="OQR93174.1"/>
    </source>
</evidence>
<dbReference type="SUPFAM" id="SSF55781">
    <property type="entry name" value="GAF domain-like"/>
    <property type="match status" value="1"/>
</dbReference>
<dbReference type="CDD" id="cd09487">
    <property type="entry name" value="SAM_superfamily"/>
    <property type="match status" value="1"/>
</dbReference>
<evidence type="ECO:0000259" key="3">
    <source>
        <dbReference type="PROSITE" id="PS50222"/>
    </source>
</evidence>
<dbReference type="Gene3D" id="1.10.238.10">
    <property type="entry name" value="EF-hand"/>
    <property type="match status" value="1"/>
</dbReference>
<dbReference type="SMART" id="SM00454">
    <property type="entry name" value="SAM"/>
    <property type="match status" value="1"/>
</dbReference>
<dbReference type="PROSITE" id="PS50222">
    <property type="entry name" value="EF_HAND_2"/>
    <property type="match status" value="2"/>
</dbReference>
<evidence type="ECO:0000259" key="2">
    <source>
        <dbReference type="PROSITE" id="PS50105"/>
    </source>
</evidence>
<sequence length="2335" mass="263919">MGKDATVFAEEEARRAAIKRDEEEQVALGGYVFIPQGLRRHFKRAKRHSSNQHDSRLYSMMPREITLARYARSARLLYHSNQDLHRNLYPSDIEDLISTSVCFDRALTSLSELERSSKAKSAIQIQRRAVFLVDMCLNGQYDIYIGLLQPKGNHILYEVTSAQSCMHHKKLLKGKGISFQCIDKNAILVCDDISTEASIECFGPHKCGPFAVVPLPNRTKRKSAKVSAIGVLAVDSTRRAWQSNPGAMSINDVGAFLSAYGLSECCERFQQHKIDGRAFLELTEFMLEFTLGIYRVHTRIKIMELVKGLNDGLQLHVPDPPVWFINQPQAMEFLQRVSDCVGPLIATARRTEWRKCLSDATKDGLCSQYELYRILINALLHCILNISAVSIWRVQMLPTEILRSSVIILASCDVPSDRMAPFTHMSEKGLKRIPMYKETSNSLLRGSIIRVNRTMAEKEDCTYTLSWSNQTIEELSWKMVEYQVAVRPLNTQHFQLQAILHGLEANSHDYLVDFAFNETKVWVQRFADEPGFVYLIQTTFGAQSHPADAMVYMAELLPELEIALRCIRGRQQRRAQRQSTMRKVKNWTANLNASPSKDVLESMDALLLLIAEEIKICLPGTAVAIFETQPNGKTLLCTHAYNNSMLFQNAWEDISLVTECLSTKATKIIRCYSEANFWTSSTEDISSVLPIVLVPIYHDDAQVGMLVVYNFNSAQKGRDDESHPEHGVVEMLEVAAEGIACILRLKRRAHQLYQLGQIIENAFATPAQLYQCAMDCIANSMLGVQKVRLVSISKVDGKAGIVLDRTATKLWLAIDVNYAEGTRARMNELLWSTLLEYHALPSEALEQIQLRVTQAESLLVKGTDVYALLKESPVPIELSKATRQIIDAAYQVVFGNQNFLSVLVPAICTELTLVALTVALPPCFCYSSEAKFLQTIVASMSESLLRLHHRYNRVRSRVQALHQLKNYVDNHLTIELPLPTPEDEQSADTRVDIQEEAIKLISGVLLGTNIYIGLLHPEEQVIRYTCASSRSLMKNKRLVKSKGGISFSCIQRQQSLVVTTVEQLEFKKLRHFGDPQEFQLPFVVIPIGQLGVLALDDFSKYGIEETQPEMGVLDFLVRVAECIEHGLSTTRSQTKAYRSMLRERALHDMLTLADNQMQSELHLQSRCIEFICHTFSGVNAYIGQVATNCNHITFTCASFNSNMRERTINITNSISFQCFRQQESIIIPHIEQVDRLYKFDSTTSGMFISVPIPYIGILSVDSFQGSSGGPYLGVIPEDGVVQCLESIADTLGRCIRSKRLNDSALKLKNVFSGNMSTFHSLFKAFVDELSTNLLSAIRIEVWYVFEDFSTESKYHINSTMHSSPGDLTRDFIEYILAATAPQPMPGHQQGHRIICPITLVDPYIDKKPTAAILITRLDNIDWEYDIHVLNTLLPVMNAALHLSSQRAIADVARRSALIAIKNLCLKMTKESSADAYDKLFLTQDECLNLMVQALGKGTDLYVAYLEPRFTEFSKVDRDGLVFRSASSESLMHNVVLDKEDLMSFQCIRIQEPIVINHLAQQSKTVCACTTRKATRAFAVVPLSTLGILSGDSFGATCFNIKNELEREVVVFLQAGAKLLVDLYEKTHQRYSYDRINACGNDIKAIYAEILNAVNRDITHLHCQQVLSLAADFTGEFHVECWHKFVARRKPVKHEHYCYIHRCRQAYVRQLIHYDTFSMPMTNCPKTLDAARSGALAPILSATGIEPRGNIPCFAAMIDGTMKIPRIALCVYRKPNRQFTERDVSTLHSIVETAQKAYFTAYTSLVLASMSIELMYFTKELLQARDGAVITQEKKKFIVKVSTNEVKHPLGTMKGSKKQTTRLSAFAGTKEICIIADITPPPKAPEIPVVQTVAAPVKTSRFPFPMKKESSQPKITAAPVATPPTQYEVIISLPGKEYIVLDMVLSVALSQENTITFMNKISQLVQECKDSVAEYLSTPNGNERLVAFELFLSKFIAQALFESNPFDVSIKVRVWTAAFRCRTFLSSNAILQLIDRLSESFQTMFHLILLIIASTKYLKHDADMKKQELQHLVDAAIQLQCRVRCIFAIRELAKRKKHYAAALIIQCASRQYLARCQLKYIRTSKAAIRLQQWYRKVKAPQKPTFSTKKLLEHVRLLQARYGAQDKDDTLVAGAWSNIGNGSYEEFLSSRQGKELLAKEERALAAKLKELAKTRAEMPIEERLQEEVRDLFDYYDYTGTGVISRDDTKNVIEKLRIPLVPEELDDVVSMIDFDKSGDVSLQEFVNWFTYEYPMLVKRSKDCGTMASATRTWFIHAMALRFLRQKYNIYVNHHKANV</sequence>
<proteinExistence type="predicted"/>
<dbReference type="SUPFAM" id="SSF47769">
    <property type="entry name" value="SAM/Pointed domain"/>
    <property type="match status" value="1"/>
</dbReference>
<dbReference type="Gene3D" id="1.10.150.50">
    <property type="entry name" value="Transcription Factor, Ets-1"/>
    <property type="match status" value="1"/>
</dbReference>
<keyword evidence="5" id="KW-1185">Reference proteome</keyword>
<dbReference type="InterPro" id="IPR002048">
    <property type="entry name" value="EF_hand_dom"/>
</dbReference>
<dbReference type="PROSITE" id="PS00018">
    <property type="entry name" value="EF_HAND_1"/>
    <property type="match status" value="1"/>
</dbReference>